<evidence type="ECO:0000313" key="1">
    <source>
        <dbReference type="EMBL" id="KAJ9120408.1"/>
    </source>
</evidence>
<dbReference type="EMBL" id="JASBWV010000021">
    <property type="protein sequence ID" value="KAJ9120408.1"/>
    <property type="molecule type" value="Genomic_DNA"/>
</dbReference>
<proteinExistence type="predicted"/>
<comment type="caution">
    <text evidence="1">The sequence shown here is derived from an EMBL/GenBank/DDBJ whole genome shotgun (WGS) entry which is preliminary data.</text>
</comment>
<reference evidence="1" key="1">
    <citation type="submission" date="2023-04" db="EMBL/GenBank/DDBJ databases">
        <title>Draft Genome sequencing of Naganishia species isolated from polar environments using Oxford Nanopore Technology.</title>
        <authorList>
            <person name="Leo P."/>
            <person name="Venkateswaran K."/>
        </authorList>
    </citation>
    <scope>NUCLEOTIDE SEQUENCE</scope>
    <source>
        <strain evidence="1">DBVPG 5303</strain>
    </source>
</reference>
<name>A0ACC2X9V7_9TREE</name>
<evidence type="ECO:0000313" key="2">
    <source>
        <dbReference type="Proteomes" id="UP001234202"/>
    </source>
</evidence>
<gene>
    <name evidence="1" type="ORF">QFC24_005365</name>
</gene>
<keyword evidence="2" id="KW-1185">Reference proteome</keyword>
<dbReference type="Proteomes" id="UP001234202">
    <property type="component" value="Unassembled WGS sequence"/>
</dbReference>
<protein>
    <submittedName>
        <fullName evidence="1">Uncharacterized protein</fullName>
    </submittedName>
</protein>
<organism evidence="1 2">
    <name type="scientific">Naganishia onofrii</name>
    <dbReference type="NCBI Taxonomy" id="1851511"/>
    <lineage>
        <taxon>Eukaryota</taxon>
        <taxon>Fungi</taxon>
        <taxon>Dikarya</taxon>
        <taxon>Basidiomycota</taxon>
        <taxon>Agaricomycotina</taxon>
        <taxon>Tremellomycetes</taxon>
        <taxon>Filobasidiales</taxon>
        <taxon>Filobasidiaceae</taxon>
        <taxon>Naganishia</taxon>
    </lineage>
</organism>
<sequence length="139" mass="15741">MPEDEDKESDKAMNTIYLEEESDEQDNRPVKTSRKGMSYAPKAGKQAERTERRHAKKSNDLREFERSKGIPSKQSTLSFKPKVTIPTVKASNPSTSQTQPIYDIDHSDNEIICISPKSPVPKPISINEDSENEEDKEFG</sequence>
<accession>A0ACC2X9V7</accession>